<keyword evidence="3" id="KW-1185">Reference proteome</keyword>
<feature type="coiled-coil region" evidence="1">
    <location>
        <begin position="165"/>
        <end position="192"/>
    </location>
</feature>
<dbReference type="OrthoDB" id="5377466at2759"/>
<evidence type="ECO:0000313" key="3">
    <source>
        <dbReference type="Proteomes" id="UP000664203"/>
    </source>
</evidence>
<proteinExistence type="predicted"/>
<comment type="caution">
    <text evidence="2">The sequence shown here is derived from an EMBL/GenBank/DDBJ whole genome shotgun (WGS) entry which is preliminary data.</text>
</comment>
<gene>
    <name evidence="2" type="ORF">ALECFALPRED_010177</name>
</gene>
<keyword evidence="1" id="KW-0175">Coiled coil</keyword>
<accession>A0A8H3J8S2</accession>
<organism evidence="2 3">
    <name type="scientific">Alectoria fallacina</name>
    <dbReference type="NCBI Taxonomy" id="1903189"/>
    <lineage>
        <taxon>Eukaryota</taxon>
        <taxon>Fungi</taxon>
        <taxon>Dikarya</taxon>
        <taxon>Ascomycota</taxon>
        <taxon>Pezizomycotina</taxon>
        <taxon>Lecanoromycetes</taxon>
        <taxon>OSLEUM clade</taxon>
        <taxon>Lecanoromycetidae</taxon>
        <taxon>Lecanorales</taxon>
        <taxon>Lecanorineae</taxon>
        <taxon>Parmeliaceae</taxon>
        <taxon>Alectoria</taxon>
    </lineage>
</organism>
<sequence>MDPRLDRQGRPWRLDSELALEMPVGAFMWMQQPAIVLDRPRCPIPIDREESDNIEQAIFVPEFEVTTTKNRLKPGMKKTYRLLPFRALEETCLPTALQQRWEASVAASMSAEWRLWFKTLDETQQKAHVQSLAKSTKGTFWAGLWLEYEEWSKPRHARFIAAAARALVILERKKLRKQMDEAQKLVAARMAQLRPKAMLLQQPYPFAASRERKFRDLPTASAKPLSAPLSAPPTPSDIVSLGLRLPPCYFRLPAGASRFATQIFSGSSYEEAVAEKKANFNSWVRESKIRRIEG</sequence>
<evidence type="ECO:0000313" key="2">
    <source>
        <dbReference type="EMBL" id="CAF9942883.1"/>
    </source>
</evidence>
<reference evidence="2" key="1">
    <citation type="submission" date="2021-03" db="EMBL/GenBank/DDBJ databases">
        <authorList>
            <person name="Tagirdzhanova G."/>
        </authorList>
    </citation>
    <scope>NUCLEOTIDE SEQUENCE</scope>
</reference>
<dbReference type="Proteomes" id="UP000664203">
    <property type="component" value="Unassembled WGS sequence"/>
</dbReference>
<dbReference type="AlphaFoldDB" id="A0A8H3J8S2"/>
<evidence type="ECO:0000256" key="1">
    <source>
        <dbReference type="SAM" id="Coils"/>
    </source>
</evidence>
<dbReference type="EMBL" id="CAJPDR010000829">
    <property type="protein sequence ID" value="CAF9942883.1"/>
    <property type="molecule type" value="Genomic_DNA"/>
</dbReference>
<protein>
    <submittedName>
        <fullName evidence="2">Uncharacterized protein</fullName>
    </submittedName>
</protein>
<name>A0A8H3J8S2_9LECA</name>